<sequence>MFQPFTHPSQFYPGLIVWCDPNCREIDVSTLAPSDLYDRRKARDLRPCLVVSVDYSNNSFQVSRICATTPLDTRRWVRVDTAPAITWRRASSDAWIWIGTPPTVAMVFNDAKRMHPHKDTQFILNPIAAANVQNYWAHRTNYLNWCQTQGTATHHRKAHSRGSTGNTRYPTTHHTSNFGQINGFNHIASGSDNSYVPTSGFNTLGSQPVVVPAGFTETNSNTPGWWRNPEKGWFWHASRGVVPPPSRT</sequence>
<reference evidence="1" key="1">
    <citation type="submission" date="2023-03" db="EMBL/GenBank/DDBJ databases">
        <title>Massive genome expansion in bonnet fungi (Mycena s.s.) driven by repeated elements and novel gene families across ecological guilds.</title>
        <authorList>
            <consortium name="Lawrence Berkeley National Laboratory"/>
            <person name="Harder C.B."/>
            <person name="Miyauchi S."/>
            <person name="Viragh M."/>
            <person name="Kuo A."/>
            <person name="Thoen E."/>
            <person name="Andreopoulos B."/>
            <person name="Lu D."/>
            <person name="Skrede I."/>
            <person name="Drula E."/>
            <person name="Henrissat B."/>
            <person name="Morin E."/>
            <person name="Kohler A."/>
            <person name="Barry K."/>
            <person name="LaButti K."/>
            <person name="Morin E."/>
            <person name="Salamov A."/>
            <person name="Lipzen A."/>
            <person name="Mereny Z."/>
            <person name="Hegedus B."/>
            <person name="Baldrian P."/>
            <person name="Stursova M."/>
            <person name="Weitz H."/>
            <person name="Taylor A."/>
            <person name="Grigoriev I.V."/>
            <person name="Nagy L.G."/>
            <person name="Martin F."/>
            <person name="Kauserud H."/>
        </authorList>
    </citation>
    <scope>NUCLEOTIDE SEQUENCE</scope>
    <source>
        <strain evidence="1">CBHHK002</strain>
    </source>
</reference>
<protein>
    <submittedName>
        <fullName evidence="1">Uncharacterized protein</fullName>
    </submittedName>
</protein>
<dbReference type="Proteomes" id="UP001218218">
    <property type="component" value="Unassembled WGS sequence"/>
</dbReference>
<organism evidence="1 2">
    <name type="scientific">Mycena albidolilacea</name>
    <dbReference type="NCBI Taxonomy" id="1033008"/>
    <lineage>
        <taxon>Eukaryota</taxon>
        <taxon>Fungi</taxon>
        <taxon>Dikarya</taxon>
        <taxon>Basidiomycota</taxon>
        <taxon>Agaricomycotina</taxon>
        <taxon>Agaricomycetes</taxon>
        <taxon>Agaricomycetidae</taxon>
        <taxon>Agaricales</taxon>
        <taxon>Marasmiineae</taxon>
        <taxon>Mycenaceae</taxon>
        <taxon>Mycena</taxon>
    </lineage>
</organism>
<name>A0AAD7ERQ8_9AGAR</name>
<accession>A0AAD7ERQ8</accession>
<comment type="caution">
    <text evidence="1">The sequence shown here is derived from an EMBL/GenBank/DDBJ whole genome shotgun (WGS) entry which is preliminary data.</text>
</comment>
<gene>
    <name evidence="1" type="ORF">DFH08DRAFT_936373</name>
</gene>
<evidence type="ECO:0000313" key="1">
    <source>
        <dbReference type="EMBL" id="KAJ7348342.1"/>
    </source>
</evidence>
<dbReference type="AlphaFoldDB" id="A0AAD7ERQ8"/>
<proteinExistence type="predicted"/>
<keyword evidence="2" id="KW-1185">Reference proteome</keyword>
<evidence type="ECO:0000313" key="2">
    <source>
        <dbReference type="Proteomes" id="UP001218218"/>
    </source>
</evidence>
<dbReference type="EMBL" id="JARIHO010000017">
    <property type="protein sequence ID" value="KAJ7348342.1"/>
    <property type="molecule type" value="Genomic_DNA"/>
</dbReference>